<dbReference type="Proteomes" id="UP000055048">
    <property type="component" value="Unassembled WGS sequence"/>
</dbReference>
<dbReference type="EMBL" id="JYDJ01000332">
    <property type="protein sequence ID" value="KRX36993.1"/>
    <property type="molecule type" value="Genomic_DNA"/>
</dbReference>
<comment type="caution">
    <text evidence="1">The sequence shown here is derived from an EMBL/GenBank/DDBJ whole genome shotgun (WGS) entry which is preliminary data.</text>
</comment>
<proteinExistence type="predicted"/>
<keyword evidence="2" id="KW-1185">Reference proteome</keyword>
<evidence type="ECO:0000313" key="1">
    <source>
        <dbReference type="EMBL" id="KRX36993.1"/>
    </source>
</evidence>
<organism evidence="1 2">
    <name type="scientific">Trichinella murrelli</name>
    <dbReference type="NCBI Taxonomy" id="144512"/>
    <lineage>
        <taxon>Eukaryota</taxon>
        <taxon>Metazoa</taxon>
        <taxon>Ecdysozoa</taxon>
        <taxon>Nematoda</taxon>
        <taxon>Enoplea</taxon>
        <taxon>Dorylaimia</taxon>
        <taxon>Trichinellida</taxon>
        <taxon>Trichinellidae</taxon>
        <taxon>Trichinella</taxon>
    </lineage>
</organism>
<name>A0A0V0TDF5_9BILA</name>
<gene>
    <name evidence="1" type="ORF">T05_14317</name>
</gene>
<reference evidence="1 2" key="1">
    <citation type="submission" date="2015-01" db="EMBL/GenBank/DDBJ databases">
        <title>Evolution of Trichinella species and genotypes.</title>
        <authorList>
            <person name="Korhonen P.K."/>
            <person name="Edoardo P."/>
            <person name="Giuseppe L.R."/>
            <person name="Gasser R.B."/>
        </authorList>
    </citation>
    <scope>NUCLEOTIDE SEQUENCE [LARGE SCALE GENOMIC DNA]</scope>
    <source>
        <strain evidence="1">ISS417</strain>
    </source>
</reference>
<protein>
    <submittedName>
        <fullName evidence="1">Uncharacterized protein</fullName>
    </submittedName>
</protein>
<accession>A0A0V0TDF5</accession>
<sequence length="51" mass="5415">MPRPVYGGCNKSVSSMSAATSSRMRVHCSASCQGRLVRLSEVIVSLQKVGC</sequence>
<evidence type="ECO:0000313" key="2">
    <source>
        <dbReference type="Proteomes" id="UP000055048"/>
    </source>
</evidence>
<dbReference type="AlphaFoldDB" id="A0A0V0TDF5"/>